<protein>
    <recommendedName>
        <fullName evidence="7">RNase H type-1 domain-containing protein</fullName>
    </recommendedName>
</protein>
<evidence type="ECO:0000313" key="9">
    <source>
        <dbReference type="Proteomes" id="UP000269221"/>
    </source>
</evidence>
<dbReference type="Pfam" id="PF00075">
    <property type="entry name" value="RNase_H"/>
    <property type="match status" value="1"/>
</dbReference>
<keyword evidence="4" id="KW-0255">Endonuclease</keyword>
<keyword evidence="9" id="KW-1185">Reference proteome</keyword>
<dbReference type="Proteomes" id="UP000269221">
    <property type="component" value="Unassembled WGS sequence"/>
</dbReference>
<proteinExistence type="predicted"/>
<dbReference type="OrthoDB" id="6773263at2759"/>
<name>A0A3M0KXX6_HIRRU</name>
<evidence type="ECO:0000256" key="5">
    <source>
        <dbReference type="ARBA" id="ARBA00022801"/>
    </source>
</evidence>
<dbReference type="InterPro" id="IPR012337">
    <property type="entry name" value="RNaseH-like_sf"/>
</dbReference>
<organism evidence="8 9">
    <name type="scientific">Hirundo rustica rustica</name>
    <dbReference type="NCBI Taxonomy" id="333673"/>
    <lineage>
        <taxon>Eukaryota</taxon>
        <taxon>Metazoa</taxon>
        <taxon>Chordata</taxon>
        <taxon>Craniata</taxon>
        <taxon>Vertebrata</taxon>
        <taxon>Euteleostomi</taxon>
        <taxon>Archelosauria</taxon>
        <taxon>Archosauria</taxon>
        <taxon>Dinosauria</taxon>
        <taxon>Saurischia</taxon>
        <taxon>Theropoda</taxon>
        <taxon>Coelurosauria</taxon>
        <taxon>Aves</taxon>
        <taxon>Neognathae</taxon>
        <taxon>Neoaves</taxon>
        <taxon>Telluraves</taxon>
        <taxon>Australaves</taxon>
        <taxon>Passeriformes</taxon>
        <taxon>Sylvioidea</taxon>
        <taxon>Hirundinidae</taxon>
        <taxon>Hirundo</taxon>
    </lineage>
</organism>
<sequence length="199" mass="22614">MARRDFECIHVPIGLKSGQITKAMLEHLLQENEALQFVLDSFTGQISIHRPAHKIFHSDAQFTLVLKSVWSKTPLEALTVFTDVSGRPHKSVLTWRHPQTQQWEADIAEVEGSPQVAELAAVIRAFERFSKPFNLVTDSAYVEGVVSRAEQAILQEVSNTTFFQLLLKLVKLVFHREQPLFVMHTRSHTDLPGFIAEEN</sequence>
<keyword evidence="3" id="KW-0540">Nuclease</keyword>
<dbReference type="PROSITE" id="PS50879">
    <property type="entry name" value="RNASE_H_1"/>
    <property type="match status" value="1"/>
</dbReference>
<dbReference type="Gene3D" id="3.30.420.10">
    <property type="entry name" value="Ribonuclease H-like superfamily/Ribonuclease H"/>
    <property type="match status" value="1"/>
</dbReference>
<dbReference type="AlphaFoldDB" id="A0A3M0KXX6"/>
<evidence type="ECO:0000313" key="8">
    <source>
        <dbReference type="EMBL" id="RMC18142.1"/>
    </source>
</evidence>
<evidence type="ECO:0000256" key="2">
    <source>
        <dbReference type="ARBA" id="ARBA00022695"/>
    </source>
</evidence>
<dbReference type="InterPro" id="IPR002156">
    <property type="entry name" value="RNaseH_domain"/>
</dbReference>
<dbReference type="SUPFAM" id="SSF53098">
    <property type="entry name" value="Ribonuclease H-like"/>
    <property type="match status" value="1"/>
</dbReference>
<evidence type="ECO:0000256" key="1">
    <source>
        <dbReference type="ARBA" id="ARBA00022679"/>
    </source>
</evidence>
<comment type="caution">
    <text evidence="8">The sequence shown here is derived from an EMBL/GenBank/DDBJ whole genome shotgun (WGS) entry which is preliminary data.</text>
</comment>
<dbReference type="PANTHER" id="PTHR41694">
    <property type="entry name" value="ENDOGENOUS RETROVIRUS GROUP K MEMBER POL PROTEIN"/>
    <property type="match status" value="1"/>
</dbReference>
<dbReference type="STRING" id="333673.A0A3M0KXX6"/>
<gene>
    <name evidence="8" type="ORF">DUI87_05022</name>
</gene>
<evidence type="ECO:0000259" key="7">
    <source>
        <dbReference type="PROSITE" id="PS50879"/>
    </source>
</evidence>
<dbReference type="PANTHER" id="PTHR41694:SF3">
    <property type="entry name" value="RNA-DIRECTED DNA POLYMERASE-RELATED"/>
    <property type="match status" value="1"/>
</dbReference>
<keyword evidence="1" id="KW-0808">Transferase</keyword>
<reference evidence="8 9" key="1">
    <citation type="submission" date="2018-07" db="EMBL/GenBank/DDBJ databases">
        <title>A high quality draft genome assembly of the barn swallow (H. rustica rustica).</title>
        <authorList>
            <person name="Formenti G."/>
            <person name="Chiara M."/>
            <person name="Poveda L."/>
            <person name="Francoijs K.-J."/>
            <person name="Bonisoli-Alquati A."/>
            <person name="Canova L."/>
            <person name="Gianfranceschi L."/>
            <person name="Horner D.S."/>
            <person name="Saino N."/>
        </authorList>
    </citation>
    <scope>NUCLEOTIDE SEQUENCE [LARGE SCALE GENOMIC DNA]</scope>
    <source>
        <strain evidence="8">Chelidonia</strain>
        <tissue evidence="8">Blood</tissue>
    </source>
</reference>
<keyword evidence="2" id="KW-0548">Nucleotidyltransferase</keyword>
<dbReference type="GO" id="GO:0035613">
    <property type="term" value="F:RNA stem-loop binding"/>
    <property type="evidence" value="ECO:0007669"/>
    <property type="project" value="TreeGrafter"/>
</dbReference>
<dbReference type="GO" id="GO:0004523">
    <property type="term" value="F:RNA-DNA hybrid ribonuclease activity"/>
    <property type="evidence" value="ECO:0007669"/>
    <property type="project" value="InterPro"/>
</dbReference>
<keyword evidence="6" id="KW-0695">RNA-directed DNA polymerase</keyword>
<keyword evidence="5" id="KW-0378">Hydrolase</keyword>
<evidence type="ECO:0000256" key="6">
    <source>
        <dbReference type="ARBA" id="ARBA00022918"/>
    </source>
</evidence>
<dbReference type="InterPro" id="IPR036397">
    <property type="entry name" value="RNaseH_sf"/>
</dbReference>
<feature type="domain" description="RNase H type-1" evidence="7">
    <location>
        <begin position="74"/>
        <end position="199"/>
    </location>
</feature>
<dbReference type="EMBL" id="QRBI01000097">
    <property type="protein sequence ID" value="RMC18142.1"/>
    <property type="molecule type" value="Genomic_DNA"/>
</dbReference>
<dbReference type="GO" id="GO:0003964">
    <property type="term" value="F:RNA-directed DNA polymerase activity"/>
    <property type="evidence" value="ECO:0007669"/>
    <property type="project" value="UniProtKB-KW"/>
</dbReference>
<evidence type="ECO:0000256" key="4">
    <source>
        <dbReference type="ARBA" id="ARBA00022759"/>
    </source>
</evidence>
<evidence type="ECO:0000256" key="3">
    <source>
        <dbReference type="ARBA" id="ARBA00022722"/>
    </source>
</evidence>
<accession>A0A3M0KXX6</accession>